<dbReference type="eggNOG" id="COG0253">
    <property type="taxonomic scope" value="Bacteria"/>
</dbReference>
<comment type="caution">
    <text evidence="3">Lacks conserved residue(s) required for the propagation of feature annotation.</text>
</comment>
<dbReference type="GO" id="GO:0005829">
    <property type="term" value="C:cytosol"/>
    <property type="evidence" value="ECO:0007669"/>
    <property type="project" value="TreeGrafter"/>
</dbReference>
<sequence length="277" mass="30368">MRFLKYHALGNDYLVYAGSEPFPFNDAAVVRICDRHRGLGSDGILVPEGRDAGAFGLRILNPDGSLAERSGNGLRIFSRYLWDQGLVDEQPFRIVTVAGPVTSQVFDQGREVEVDMGHAQFASAAIPVRVDTPQALDIPLQLDGHDLRLNAVSMGNPHCVVFVEHTEAQLAKTLGPLLESHALFPNRTNVQFVQVLGRNDLRVEIWERGAGYTLASGTSSCAAAAVARLKGYCDSEITVHLAGGLLRIRVEDDYRVHMRGAVQRIGELHLDAECLRD</sequence>
<dbReference type="Proteomes" id="UP000025241">
    <property type="component" value="Chromosome I"/>
</dbReference>
<dbReference type="OrthoDB" id="9805408at2"/>
<organism evidence="5 6">
    <name type="scientific">Pseudomonas knackmussii (strain DSM 6978 / CCUG 54928 / LMG 23759 / B13)</name>
    <dbReference type="NCBI Taxonomy" id="1301098"/>
    <lineage>
        <taxon>Bacteria</taxon>
        <taxon>Pseudomonadati</taxon>
        <taxon>Pseudomonadota</taxon>
        <taxon>Gammaproteobacteria</taxon>
        <taxon>Pseudomonadales</taxon>
        <taxon>Pseudomonadaceae</taxon>
        <taxon>Pseudomonas</taxon>
    </lineage>
</organism>
<dbReference type="PANTHER" id="PTHR31689">
    <property type="entry name" value="DIAMINOPIMELATE EPIMERASE, CHLOROPLASTIC"/>
    <property type="match status" value="1"/>
</dbReference>
<keyword evidence="3" id="KW-0963">Cytoplasm</keyword>
<gene>
    <name evidence="5" type="primary">dapF1</name>
    <name evidence="3" type="synonym">dapF</name>
    <name evidence="5" type="ORF">PKB_1786</name>
</gene>
<keyword evidence="2 3" id="KW-0413">Isomerase</keyword>
<comment type="pathway">
    <text evidence="3">Amino-acid biosynthesis; L-lysine biosynthesis via DAP pathway; DL-2,6-diaminopimelate from LL-2,6-diaminopimelate: step 1/1.</text>
</comment>
<keyword evidence="3" id="KW-0457">Lysine biosynthesis</keyword>
<feature type="binding site" evidence="3">
    <location>
        <begin position="217"/>
        <end position="218"/>
    </location>
    <ligand>
        <name>substrate</name>
    </ligand>
</feature>
<feature type="binding site" evidence="3">
    <location>
        <position position="61"/>
    </location>
    <ligand>
        <name>substrate</name>
    </ligand>
</feature>
<comment type="function">
    <text evidence="3">Catalyzes the stereoinversion of LL-2,6-diaminopimelate (L,L-DAP) to meso-diaminopimelate (meso-DAP), a precursor of L-lysine and an essential component of the bacterial peptidoglycan.</text>
</comment>
<dbReference type="SUPFAM" id="SSF54506">
    <property type="entry name" value="Diaminopimelate epimerase-like"/>
    <property type="match status" value="2"/>
</dbReference>
<dbReference type="Pfam" id="PF01678">
    <property type="entry name" value="DAP_epimerase"/>
    <property type="match status" value="2"/>
</dbReference>
<feature type="binding site" evidence="3">
    <location>
        <begin position="71"/>
        <end position="72"/>
    </location>
    <ligand>
        <name>substrate</name>
    </ligand>
</feature>
<dbReference type="STRING" id="1301098.PKB_1786"/>
<evidence type="ECO:0000256" key="4">
    <source>
        <dbReference type="NCBIfam" id="TIGR00652"/>
    </source>
</evidence>
<evidence type="ECO:0000256" key="3">
    <source>
        <dbReference type="HAMAP-Rule" id="MF_00197"/>
    </source>
</evidence>
<dbReference type="KEGG" id="pkc:PKB_1786"/>
<comment type="subcellular location">
    <subcellularLocation>
        <location evidence="3">Cytoplasm</location>
    </subcellularLocation>
</comment>
<dbReference type="Gene3D" id="3.10.310.10">
    <property type="entry name" value="Diaminopimelate Epimerase, Chain A, domain 1"/>
    <property type="match status" value="2"/>
</dbReference>
<dbReference type="GO" id="GO:0008837">
    <property type="term" value="F:diaminopimelate epimerase activity"/>
    <property type="evidence" value="ECO:0007669"/>
    <property type="project" value="UniProtKB-UniRule"/>
</dbReference>
<feature type="site" description="Could be important to modulate the pK values of the two catalytic cysteine residues" evidence="3">
    <location>
        <position position="207"/>
    </location>
</feature>
<feature type="site" description="Could be important to modulate the pK values of the two catalytic cysteine residues" evidence="3">
    <location>
        <position position="158"/>
    </location>
</feature>
<dbReference type="GO" id="GO:0009089">
    <property type="term" value="P:lysine biosynthetic process via diaminopimelate"/>
    <property type="evidence" value="ECO:0007669"/>
    <property type="project" value="UniProtKB-UniRule"/>
</dbReference>
<dbReference type="AlphaFoldDB" id="A0A024HEV9"/>
<dbReference type="PANTHER" id="PTHR31689:SF0">
    <property type="entry name" value="DIAMINOPIMELATE EPIMERASE"/>
    <property type="match status" value="1"/>
</dbReference>
<comment type="catalytic activity">
    <reaction evidence="3">
        <text>(2S,6S)-2,6-diaminopimelate = meso-2,6-diaminopimelate</text>
        <dbReference type="Rhea" id="RHEA:15393"/>
        <dbReference type="ChEBI" id="CHEBI:57609"/>
        <dbReference type="ChEBI" id="CHEBI:57791"/>
        <dbReference type="EC" id="5.1.1.7"/>
    </reaction>
</comment>
<evidence type="ECO:0000313" key="5">
    <source>
        <dbReference type="EMBL" id="CDF83144.1"/>
    </source>
</evidence>
<comment type="subunit">
    <text evidence="3">Homodimer.</text>
</comment>
<dbReference type="EC" id="5.1.1.7" evidence="3 4"/>
<dbReference type="PATRIC" id="fig|1301098.3.peg.1780"/>
<feature type="binding site" evidence="3">
    <location>
        <begin position="207"/>
        <end position="208"/>
    </location>
    <ligand>
        <name>substrate</name>
    </ligand>
</feature>
<evidence type="ECO:0000313" key="6">
    <source>
        <dbReference type="Proteomes" id="UP000025241"/>
    </source>
</evidence>
<dbReference type="RefSeq" id="WP_043250885.1">
    <property type="nucleotide sequence ID" value="NZ_HG322950.1"/>
</dbReference>
<comment type="similarity">
    <text evidence="1 3">Belongs to the diaminopimelate epimerase family.</text>
</comment>
<reference evidence="5 6" key="2">
    <citation type="submission" date="2014-05" db="EMBL/GenBank/DDBJ databases">
        <title>Genome sequence of the 3-chlorobenzoate degrading bacterium Pseudomonas knackmussii B13 shows multiple evidence for horizontal gene transfer.</title>
        <authorList>
            <person name="Miyazaki R."/>
            <person name="Bertelli C."/>
            <person name="Falquet L."/>
            <person name="Robinson-Rechavi M."/>
            <person name="Gharib W."/>
            <person name="Roy S."/>
            <person name="Van der Meer J.R."/>
        </authorList>
    </citation>
    <scope>NUCLEOTIDE SEQUENCE [LARGE SCALE GENOMIC DNA]</scope>
    <source>
        <strain evidence="5 6">B13</strain>
    </source>
</reference>
<proteinExistence type="inferred from homology"/>
<protein>
    <recommendedName>
        <fullName evidence="3 4">Diaminopimelate epimerase</fullName>
        <shortName evidence="3">DAP epimerase</shortName>
        <ecNumber evidence="3 4">5.1.1.7</ecNumber>
    </recommendedName>
    <alternativeName>
        <fullName evidence="3">PLP-independent amino acid racemase</fullName>
    </alternativeName>
</protein>
<dbReference type="HAMAP" id="MF_00197">
    <property type="entry name" value="DAP_epimerase"/>
    <property type="match status" value="1"/>
</dbReference>
<keyword evidence="3" id="KW-0028">Amino-acid biosynthesis</keyword>
<reference evidence="5 6" key="1">
    <citation type="submission" date="2013-03" db="EMBL/GenBank/DDBJ databases">
        <authorList>
            <person name="Linke B."/>
        </authorList>
    </citation>
    <scope>NUCLEOTIDE SEQUENCE [LARGE SCALE GENOMIC DNA]</scope>
    <source>
        <strain evidence="5 6">B13</strain>
    </source>
</reference>
<accession>A0A024HEV9</accession>
<dbReference type="NCBIfam" id="TIGR00652">
    <property type="entry name" value="DapF"/>
    <property type="match status" value="1"/>
</dbReference>
<dbReference type="UniPathway" id="UPA00034">
    <property type="reaction ID" value="UER00025"/>
</dbReference>
<evidence type="ECO:0000256" key="1">
    <source>
        <dbReference type="ARBA" id="ARBA00010219"/>
    </source>
</evidence>
<feature type="binding site" evidence="3">
    <location>
        <position position="156"/>
    </location>
    <ligand>
        <name>substrate</name>
    </ligand>
</feature>
<dbReference type="HOGENOM" id="CLU_053306_3_0_6"/>
<evidence type="ECO:0000256" key="2">
    <source>
        <dbReference type="ARBA" id="ARBA00023235"/>
    </source>
</evidence>
<dbReference type="InterPro" id="IPR001653">
    <property type="entry name" value="DAP_epimerase_DapF"/>
</dbReference>
<keyword evidence="6" id="KW-1185">Reference proteome</keyword>
<dbReference type="EMBL" id="HG322950">
    <property type="protein sequence ID" value="CDF83144.1"/>
    <property type="molecule type" value="Genomic_DNA"/>
</dbReference>
<name>A0A024HEV9_PSEKB</name>
<feature type="binding site" evidence="3">
    <location>
        <position position="189"/>
    </location>
    <ligand>
        <name>substrate</name>
    </ligand>
</feature>
<feature type="binding site" evidence="3">
    <location>
        <position position="11"/>
    </location>
    <ligand>
        <name>substrate</name>
    </ligand>
</feature>